<dbReference type="Proteomes" id="UP000499080">
    <property type="component" value="Unassembled WGS sequence"/>
</dbReference>
<accession>A0A4Y2AIR7</accession>
<gene>
    <name evidence="1" type="ORF">AVEN_18271_1</name>
</gene>
<keyword evidence="2" id="KW-1185">Reference proteome</keyword>
<protein>
    <submittedName>
        <fullName evidence="1">Uncharacterized protein</fullName>
    </submittedName>
</protein>
<reference evidence="1 2" key="1">
    <citation type="journal article" date="2019" name="Sci. Rep.">
        <title>Orb-weaving spider Araneus ventricosus genome elucidates the spidroin gene catalogue.</title>
        <authorList>
            <person name="Kono N."/>
            <person name="Nakamura H."/>
            <person name="Ohtoshi R."/>
            <person name="Moran D.A.P."/>
            <person name="Shinohara A."/>
            <person name="Yoshida Y."/>
            <person name="Fujiwara M."/>
            <person name="Mori M."/>
            <person name="Tomita M."/>
            <person name="Arakawa K."/>
        </authorList>
    </citation>
    <scope>NUCLEOTIDE SEQUENCE [LARGE SCALE GENOMIC DNA]</scope>
</reference>
<name>A0A4Y2AIR7_ARAVE</name>
<dbReference type="AlphaFoldDB" id="A0A4Y2AIR7"/>
<sequence>MSQQSTHQKSVRLKHIKNPKTEFKKKEVQSNLFLRYRINRGCLKIDSANRISEYHHLVICPILCGRSDSSRCLLRSSDCSPDTCGNTKLKLSPSCRNIRGQLKNDHCKSSDTDEGVLTAITGHGPASPEGGKYHHR</sequence>
<evidence type="ECO:0000313" key="2">
    <source>
        <dbReference type="Proteomes" id="UP000499080"/>
    </source>
</evidence>
<comment type="caution">
    <text evidence="1">The sequence shown here is derived from an EMBL/GenBank/DDBJ whole genome shotgun (WGS) entry which is preliminary data.</text>
</comment>
<organism evidence="1 2">
    <name type="scientific">Araneus ventricosus</name>
    <name type="common">Orbweaver spider</name>
    <name type="synonym">Epeira ventricosa</name>
    <dbReference type="NCBI Taxonomy" id="182803"/>
    <lineage>
        <taxon>Eukaryota</taxon>
        <taxon>Metazoa</taxon>
        <taxon>Ecdysozoa</taxon>
        <taxon>Arthropoda</taxon>
        <taxon>Chelicerata</taxon>
        <taxon>Arachnida</taxon>
        <taxon>Araneae</taxon>
        <taxon>Araneomorphae</taxon>
        <taxon>Entelegynae</taxon>
        <taxon>Araneoidea</taxon>
        <taxon>Araneidae</taxon>
        <taxon>Araneus</taxon>
    </lineage>
</organism>
<proteinExistence type="predicted"/>
<evidence type="ECO:0000313" key="1">
    <source>
        <dbReference type="EMBL" id="GBL79752.1"/>
    </source>
</evidence>
<dbReference type="EMBL" id="BGPR01000019">
    <property type="protein sequence ID" value="GBL79752.1"/>
    <property type="molecule type" value="Genomic_DNA"/>
</dbReference>